<protein>
    <recommendedName>
        <fullName evidence="4">DUF3592 domain-containing protein</fullName>
    </recommendedName>
</protein>
<sequence length="158" mass="18406">MKQKSQNDGKSFLSVLLLAILGFSSFTAILFIIEFSDNYKVIKNEKEFTKIKVKIDSTKISSTRSGKSSSSLKSTNHYFNNGNVLNHESHESEISEYMAKHNDSLYIWYLDNKTSRFAYEDQKNINVSQEIERNNKLKIYIAICIIPIVLFLRFRKKF</sequence>
<keyword evidence="1" id="KW-0812">Transmembrane</keyword>
<evidence type="ECO:0008006" key="4">
    <source>
        <dbReference type="Google" id="ProtNLM"/>
    </source>
</evidence>
<evidence type="ECO:0000313" key="2">
    <source>
        <dbReference type="EMBL" id="MFD1604978.1"/>
    </source>
</evidence>
<proteinExistence type="predicted"/>
<dbReference type="EMBL" id="JBHUDZ010000018">
    <property type="protein sequence ID" value="MFD1604978.1"/>
    <property type="molecule type" value="Genomic_DNA"/>
</dbReference>
<feature type="transmembrane region" description="Helical" evidence="1">
    <location>
        <begin position="12"/>
        <end position="33"/>
    </location>
</feature>
<gene>
    <name evidence="2" type="ORF">ACFSC2_19735</name>
</gene>
<evidence type="ECO:0000313" key="3">
    <source>
        <dbReference type="Proteomes" id="UP001597138"/>
    </source>
</evidence>
<name>A0ABW4HHE0_9FLAO</name>
<feature type="transmembrane region" description="Helical" evidence="1">
    <location>
        <begin position="137"/>
        <end position="154"/>
    </location>
</feature>
<organism evidence="2 3">
    <name type="scientific">Flavobacterium artemisiae</name>
    <dbReference type="NCBI Taxonomy" id="2126556"/>
    <lineage>
        <taxon>Bacteria</taxon>
        <taxon>Pseudomonadati</taxon>
        <taxon>Bacteroidota</taxon>
        <taxon>Flavobacteriia</taxon>
        <taxon>Flavobacteriales</taxon>
        <taxon>Flavobacteriaceae</taxon>
        <taxon>Flavobacterium</taxon>
    </lineage>
</organism>
<keyword evidence="1" id="KW-0472">Membrane</keyword>
<comment type="caution">
    <text evidence="2">The sequence shown here is derived from an EMBL/GenBank/DDBJ whole genome shotgun (WGS) entry which is preliminary data.</text>
</comment>
<evidence type="ECO:0000256" key="1">
    <source>
        <dbReference type="SAM" id="Phobius"/>
    </source>
</evidence>
<reference evidence="3" key="1">
    <citation type="journal article" date="2019" name="Int. J. Syst. Evol. Microbiol.">
        <title>The Global Catalogue of Microorganisms (GCM) 10K type strain sequencing project: providing services to taxonomists for standard genome sequencing and annotation.</title>
        <authorList>
            <consortium name="The Broad Institute Genomics Platform"/>
            <consortium name="The Broad Institute Genome Sequencing Center for Infectious Disease"/>
            <person name="Wu L."/>
            <person name="Ma J."/>
        </authorList>
    </citation>
    <scope>NUCLEOTIDE SEQUENCE [LARGE SCALE GENOMIC DNA]</scope>
    <source>
        <strain evidence="3">CCUG 70865</strain>
    </source>
</reference>
<dbReference type="Proteomes" id="UP001597138">
    <property type="component" value="Unassembled WGS sequence"/>
</dbReference>
<keyword evidence="3" id="KW-1185">Reference proteome</keyword>
<accession>A0ABW4HHE0</accession>
<keyword evidence="1" id="KW-1133">Transmembrane helix</keyword>
<dbReference type="RefSeq" id="WP_379812721.1">
    <property type="nucleotide sequence ID" value="NZ_JBHUDZ010000018.1"/>
</dbReference>